<accession>A0A8J6BR28</accession>
<dbReference type="EMBL" id="JAAALK010000082">
    <property type="protein sequence ID" value="KAG8088018.1"/>
    <property type="molecule type" value="Genomic_DNA"/>
</dbReference>
<dbReference type="AlphaFoldDB" id="A0A8J6BR28"/>
<gene>
    <name evidence="1" type="ORF">GUJ93_ZPchr0010g10362</name>
</gene>
<evidence type="ECO:0000313" key="1">
    <source>
        <dbReference type="EMBL" id="KAG8088018.1"/>
    </source>
</evidence>
<comment type="caution">
    <text evidence="1">The sequence shown here is derived from an EMBL/GenBank/DDBJ whole genome shotgun (WGS) entry which is preliminary data.</text>
</comment>
<reference evidence="1" key="2">
    <citation type="submission" date="2021-02" db="EMBL/GenBank/DDBJ databases">
        <authorList>
            <person name="Kimball J.A."/>
            <person name="Haas M.W."/>
            <person name="Macchietto M."/>
            <person name="Kono T."/>
            <person name="Duquette J."/>
            <person name="Shao M."/>
        </authorList>
    </citation>
    <scope>NUCLEOTIDE SEQUENCE</scope>
    <source>
        <tissue evidence="1">Fresh leaf tissue</tissue>
    </source>
</reference>
<proteinExistence type="predicted"/>
<evidence type="ECO:0000313" key="2">
    <source>
        <dbReference type="Proteomes" id="UP000729402"/>
    </source>
</evidence>
<protein>
    <submittedName>
        <fullName evidence="1">Uncharacterized protein</fullName>
    </submittedName>
</protein>
<dbReference type="Proteomes" id="UP000729402">
    <property type="component" value="Unassembled WGS sequence"/>
</dbReference>
<organism evidence="1 2">
    <name type="scientific">Zizania palustris</name>
    <name type="common">Northern wild rice</name>
    <dbReference type="NCBI Taxonomy" id="103762"/>
    <lineage>
        <taxon>Eukaryota</taxon>
        <taxon>Viridiplantae</taxon>
        <taxon>Streptophyta</taxon>
        <taxon>Embryophyta</taxon>
        <taxon>Tracheophyta</taxon>
        <taxon>Spermatophyta</taxon>
        <taxon>Magnoliopsida</taxon>
        <taxon>Liliopsida</taxon>
        <taxon>Poales</taxon>
        <taxon>Poaceae</taxon>
        <taxon>BOP clade</taxon>
        <taxon>Oryzoideae</taxon>
        <taxon>Oryzeae</taxon>
        <taxon>Zizaniinae</taxon>
        <taxon>Zizania</taxon>
    </lineage>
</organism>
<reference evidence="1" key="1">
    <citation type="journal article" date="2021" name="bioRxiv">
        <title>Whole Genome Assembly and Annotation of Northern Wild Rice, Zizania palustris L., Supports a Whole Genome Duplication in the Zizania Genus.</title>
        <authorList>
            <person name="Haas M."/>
            <person name="Kono T."/>
            <person name="Macchietto M."/>
            <person name="Millas R."/>
            <person name="McGilp L."/>
            <person name="Shao M."/>
            <person name="Duquette J."/>
            <person name="Hirsch C.N."/>
            <person name="Kimball J."/>
        </authorList>
    </citation>
    <scope>NUCLEOTIDE SEQUENCE</scope>
    <source>
        <tissue evidence="1">Fresh leaf tissue</tissue>
    </source>
</reference>
<keyword evidence="2" id="KW-1185">Reference proteome</keyword>
<name>A0A8J6BR28_ZIZPA</name>
<sequence>MVEPPCMRCGQARVPPLWPTPSSPSSMMSPCNLIAPTRIVCRLCCSHHCPQAPSSYLRVPALMLWPSLIAPMPCRSSMTPLS</sequence>